<keyword evidence="3" id="KW-0378">Hydrolase</keyword>
<accession>A0A2U8QYK5</accession>
<proteinExistence type="predicted"/>
<dbReference type="GO" id="GO:0080120">
    <property type="term" value="P:CAAX-box protein maturation"/>
    <property type="evidence" value="ECO:0007669"/>
    <property type="project" value="UniProtKB-ARBA"/>
</dbReference>
<keyword evidence="3" id="KW-0482">Metalloprotease</keyword>
<dbReference type="PANTHER" id="PTHR36435:SF1">
    <property type="entry name" value="CAAX AMINO TERMINAL PROTEASE FAMILY PROTEIN"/>
    <property type="match status" value="1"/>
</dbReference>
<feature type="transmembrane region" description="Helical" evidence="1">
    <location>
        <begin position="12"/>
        <end position="35"/>
    </location>
</feature>
<feature type="transmembrane region" description="Helical" evidence="1">
    <location>
        <begin position="55"/>
        <end position="76"/>
    </location>
</feature>
<dbReference type="GO" id="GO:0004175">
    <property type="term" value="F:endopeptidase activity"/>
    <property type="evidence" value="ECO:0007669"/>
    <property type="project" value="UniProtKB-ARBA"/>
</dbReference>
<feature type="transmembrane region" description="Helical" evidence="1">
    <location>
        <begin position="220"/>
        <end position="237"/>
    </location>
</feature>
<reference evidence="3 4" key="1">
    <citation type="submission" date="2018-05" db="EMBL/GenBank/DDBJ databases">
        <title>Flavobacterium sp. MEBiC07310.</title>
        <authorList>
            <person name="Baek K."/>
        </authorList>
    </citation>
    <scope>NUCLEOTIDE SEQUENCE [LARGE SCALE GENOMIC DNA]</scope>
    <source>
        <strain evidence="3 4">MEBiC07310</strain>
    </source>
</reference>
<dbReference type="InterPro" id="IPR052710">
    <property type="entry name" value="CAAX_protease"/>
</dbReference>
<dbReference type="EMBL" id="CP029463">
    <property type="protein sequence ID" value="AWM14895.1"/>
    <property type="molecule type" value="Genomic_DNA"/>
</dbReference>
<gene>
    <name evidence="3" type="ORF">DI487_14215</name>
</gene>
<dbReference type="RefSeq" id="WP_109570233.1">
    <property type="nucleotide sequence ID" value="NZ_CP029463.1"/>
</dbReference>
<dbReference type="OrthoDB" id="2806188at2"/>
<dbReference type="GO" id="GO:0006508">
    <property type="term" value="P:proteolysis"/>
    <property type="evidence" value="ECO:0007669"/>
    <property type="project" value="UniProtKB-KW"/>
</dbReference>
<sequence length="295" mass="33935">MYLERIQKLKPYLLLYWPIPVSFILLMAINFILSASVDTNKVMQESILSFGVNRTFLYLIAPLALGLLIVLVWVKFIQRIPLTVFTTGREKIDWKRIGFSFTVWAVFTIVMTLWAYYIAPENFQINFQPVNFAVFFIMAIILIPMQTSFEEYLFRGQILQGLSLETKSRFAGMFVSSVLFGLMHAANPEVEKIGYYIMIYYIGTGFFLGIITLLDDGMELALGFHAANNLVGALLVTSDWTAFQTYSVFKDISEPSIGFDVLFPIVVIYPVLIFVFAKKYNWHDWKTKLFGTLKD</sequence>
<dbReference type="PANTHER" id="PTHR36435">
    <property type="entry name" value="SLR1288 PROTEIN"/>
    <property type="match status" value="1"/>
</dbReference>
<organism evidence="3 4">
    <name type="scientific">Flavobacterium sediminis</name>
    <dbReference type="NCBI Taxonomy" id="2201181"/>
    <lineage>
        <taxon>Bacteria</taxon>
        <taxon>Pseudomonadati</taxon>
        <taxon>Bacteroidota</taxon>
        <taxon>Flavobacteriia</taxon>
        <taxon>Flavobacteriales</taxon>
        <taxon>Flavobacteriaceae</taxon>
        <taxon>Flavobacterium</taxon>
    </lineage>
</organism>
<feature type="transmembrane region" description="Helical" evidence="1">
    <location>
        <begin position="170"/>
        <end position="187"/>
    </location>
</feature>
<keyword evidence="1" id="KW-0472">Membrane</keyword>
<keyword evidence="1" id="KW-1133">Transmembrane helix</keyword>
<keyword evidence="1" id="KW-0812">Transmembrane</keyword>
<dbReference type="InterPro" id="IPR003675">
    <property type="entry name" value="Rce1/LyrA-like_dom"/>
</dbReference>
<feature type="domain" description="CAAX prenyl protease 2/Lysostaphin resistance protein A-like" evidence="2">
    <location>
        <begin position="132"/>
        <end position="231"/>
    </location>
</feature>
<evidence type="ECO:0000313" key="4">
    <source>
        <dbReference type="Proteomes" id="UP000245429"/>
    </source>
</evidence>
<protein>
    <submittedName>
        <fullName evidence="3">CPBP family intramembrane metalloprotease domain-containing protein</fullName>
    </submittedName>
</protein>
<dbReference type="KEGG" id="fse:DI487_14215"/>
<feature type="transmembrane region" description="Helical" evidence="1">
    <location>
        <begin position="130"/>
        <end position="149"/>
    </location>
</feature>
<keyword evidence="3" id="KW-0645">Protease</keyword>
<name>A0A2U8QYK5_9FLAO</name>
<dbReference type="Pfam" id="PF02517">
    <property type="entry name" value="Rce1-like"/>
    <property type="match status" value="1"/>
</dbReference>
<keyword evidence="4" id="KW-1185">Reference proteome</keyword>
<evidence type="ECO:0000259" key="2">
    <source>
        <dbReference type="Pfam" id="PF02517"/>
    </source>
</evidence>
<feature type="transmembrane region" description="Helical" evidence="1">
    <location>
        <begin position="97"/>
        <end position="118"/>
    </location>
</feature>
<dbReference type="AlphaFoldDB" id="A0A2U8QYK5"/>
<evidence type="ECO:0000313" key="3">
    <source>
        <dbReference type="EMBL" id="AWM14895.1"/>
    </source>
</evidence>
<evidence type="ECO:0000256" key="1">
    <source>
        <dbReference type="SAM" id="Phobius"/>
    </source>
</evidence>
<feature type="transmembrane region" description="Helical" evidence="1">
    <location>
        <begin position="193"/>
        <end position="213"/>
    </location>
</feature>
<dbReference type="Proteomes" id="UP000245429">
    <property type="component" value="Chromosome"/>
</dbReference>
<dbReference type="GO" id="GO:0008237">
    <property type="term" value="F:metallopeptidase activity"/>
    <property type="evidence" value="ECO:0007669"/>
    <property type="project" value="UniProtKB-KW"/>
</dbReference>
<feature type="transmembrane region" description="Helical" evidence="1">
    <location>
        <begin position="257"/>
        <end position="277"/>
    </location>
</feature>